<evidence type="ECO:0000313" key="3">
    <source>
        <dbReference type="EMBL" id="CAF4474472.1"/>
    </source>
</evidence>
<dbReference type="Proteomes" id="UP000681722">
    <property type="component" value="Unassembled WGS sequence"/>
</dbReference>
<name>A0A816AI95_9BILA</name>
<evidence type="ECO:0000313" key="2">
    <source>
        <dbReference type="EMBL" id="CAF1598485.1"/>
    </source>
</evidence>
<feature type="transmembrane region" description="Helical" evidence="1">
    <location>
        <begin position="41"/>
        <end position="59"/>
    </location>
</feature>
<evidence type="ECO:0000313" key="4">
    <source>
        <dbReference type="Proteomes" id="UP000663829"/>
    </source>
</evidence>
<organism evidence="2 4">
    <name type="scientific">Didymodactylos carnosus</name>
    <dbReference type="NCBI Taxonomy" id="1234261"/>
    <lineage>
        <taxon>Eukaryota</taxon>
        <taxon>Metazoa</taxon>
        <taxon>Spiralia</taxon>
        <taxon>Gnathifera</taxon>
        <taxon>Rotifera</taxon>
        <taxon>Eurotatoria</taxon>
        <taxon>Bdelloidea</taxon>
        <taxon>Philodinida</taxon>
        <taxon>Philodinidae</taxon>
        <taxon>Didymodactylos</taxon>
    </lineage>
</organism>
<evidence type="ECO:0000256" key="1">
    <source>
        <dbReference type="SAM" id="Phobius"/>
    </source>
</evidence>
<protein>
    <submittedName>
        <fullName evidence="2">Uncharacterized protein</fullName>
    </submittedName>
</protein>
<sequence length="61" mass="6963">QVNPAEGLHIIQLKEIQPPYLQQQLRQVVGRHLYSWQNIKFVLLLAAFIGGMIAIGMTYSK</sequence>
<dbReference type="EMBL" id="CAJNOQ010035214">
    <property type="protein sequence ID" value="CAF1598485.1"/>
    <property type="molecule type" value="Genomic_DNA"/>
</dbReference>
<keyword evidence="1" id="KW-0812">Transmembrane</keyword>
<keyword evidence="4" id="KW-1185">Reference proteome</keyword>
<reference evidence="2" key="1">
    <citation type="submission" date="2021-02" db="EMBL/GenBank/DDBJ databases">
        <authorList>
            <person name="Nowell W R."/>
        </authorList>
    </citation>
    <scope>NUCLEOTIDE SEQUENCE</scope>
</reference>
<dbReference type="Proteomes" id="UP000663829">
    <property type="component" value="Unassembled WGS sequence"/>
</dbReference>
<feature type="non-terminal residue" evidence="2">
    <location>
        <position position="1"/>
    </location>
</feature>
<keyword evidence="1" id="KW-0472">Membrane</keyword>
<comment type="caution">
    <text evidence="2">The sequence shown here is derived from an EMBL/GenBank/DDBJ whole genome shotgun (WGS) entry which is preliminary data.</text>
</comment>
<dbReference type="AlphaFoldDB" id="A0A816AI95"/>
<dbReference type="EMBL" id="CAJOBC010101573">
    <property type="protein sequence ID" value="CAF4474472.1"/>
    <property type="molecule type" value="Genomic_DNA"/>
</dbReference>
<gene>
    <name evidence="2" type="ORF">GPM918_LOCUS42270</name>
    <name evidence="3" type="ORF">SRO942_LOCUS43477</name>
</gene>
<keyword evidence="1" id="KW-1133">Transmembrane helix</keyword>
<accession>A0A816AI95</accession>
<proteinExistence type="predicted"/>